<proteinExistence type="predicted"/>
<gene>
    <name evidence="1" type="ORF">C1N32_13040</name>
</gene>
<dbReference type="Proteomes" id="UP000236449">
    <property type="component" value="Unassembled WGS sequence"/>
</dbReference>
<dbReference type="AlphaFoldDB" id="A0A2J8I1D2"/>
<dbReference type="EMBL" id="POSK01000008">
    <property type="protein sequence ID" value="PNI04352.1"/>
    <property type="molecule type" value="Genomic_DNA"/>
</dbReference>
<sequence length="323" mass="38278">MRILFICPDWAGLATPIVKEMRRQGHNVTLLDHSDFSDFSYFNKTHRLLSKCYQVFSGENYKHRQTCIEISRTINSFFIDREMFDAVIMTEPSLFEREHLLLLKKHCHKLVATLWDSLTKSPKNKQNIDLFDAVFSYDREDCSRYNFVKINNYLDPSWFTCISLENARYDIFSVMSFTRERYSQIVNFLDDNPNICPNIYLYIDNERKRKYINDTRVKVINTIMLGDELKENIENSKVILDLLQGHQTGMSFRVYESLAYKRKLITTNANIVNYDFYNPSNIFILEGESVPESFFYTDYEDVPEDIISKYHLSSWVENVISDL</sequence>
<dbReference type="OrthoDB" id="3251881at2"/>
<evidence type="ECO:0000313" key="2">
    <source>
        <dbReference type="Proteomes" id="UP000236449"/>
    </source>
</evidence>
<comment type="caution">
    <text evidence="1">The sequence shown here is derived from an EMBL/GenBank/DDBJ whole genome shotgun (WGS) entry which is preliminary data.</text>
</comment>
<dbReference type="RefSeq" id="WP_102966435.1">
    <property type="nucleotide sequence ID" value="NZ_POSK01000008.1"/>
</dbReference>
<evidence type="ECO:0000313" key="1">
    <source>
        <dbReference type="EMBL" id="PNI04352.1"/>
    </source>
</evidence>
<reference evidence="1 2" key="1">
    <citation type="submission" date="2018-01" db="EMBL/GenBank/DDBJ databases">
        <title>Draft genome sequences of six Vibrio diazotrophicus strains isolated from deep-sea sediments of the Baltic Sea.</title>
        <authorList>
            <person name="Castillo D."/>
            <person name="Vandieken V."/>
            <person name="Chiang O."/>
            <person name="Middelboe M."/>
        </authorList>
    </citation>
    <scope>NUCLEOTIDE SEQUENCE [LARGE SCALE GENOMIC DNA]</scope>
    <source>
        <strain evidence="1 2">60.27F</strain>
    </source>
</reference>
<name>A0A2J8I1D2_VIBDI</name>
<organism evidence="1 2">
    <name type="scientific">Vibrio diazotrophicus</name>
    <dbReference type="NCBI Taxonomy" id="685"/>
    <lineage>
        <taxon>Bacteria</taxon>
        <taxon>Pseudomonadati</taxon>
        <taxon>Pseudomonadota</taxon>
        <taxon>Gammaproteobacteria</taxon>
        <taxon>Vibrionales</taxon>
        <taxon>Vibrionaceae</taxon>
        <taxon>Vibrio</taxon>
    </lineage>
</organism>
<protein>
    <submittedName>
        <fullName evidence="1">Uncharacterized protein</fullName>
    </submittedName>
</protein>
<accession>A0A2J8I1D2</accession>